<gene>
    <name evidence="1" type="ORF">AWB69_02434</name>
</gene>
<dbReference type="OrthoDB" id="9780310at2"/>
<evidence type="ECO:0008006" key="3">
    <source>
        <dbReference type="Google" id="ProtNLM"/>
    </source>
</evidence>
<dbReference type="Proteomes" id="UP000054683">
    <property type="component" value="Unassembled WGS sequence"/>
</dbReference>
<protein>
    <recommendedName>
        <fullName evidence="3">DUF72 domain-containing protein</fullName>
    </recommendedName>
</protein>
<evidence type="ECO:0000313" key="2">
    <source>
        <dbReference type="Proteomes" id="UP000054683"/>
    </source>
</evidence>
<dbReference type="RefSeq" id="WP_062085090.1">
    <property type="nucleotide sequence ID" value="NZ_FCOK02000012.1"/>
</dbReference>
<dbReference type="PANTHER" id="PTHR30348">
    <property type="entry name" value="UNCHARACTERIZED PROTEIN YECE"/>
    <property type="match status" value="1"/>
</dbReference>
<name>A0A158GCZ7_9BURK</name>
<proteinExistence type="predicted"/>
<organism evidence="1 2">
    <name type="scientific">Caballeronia udeis</name>
    <dbReference type="NCBI Taxonomy" id="1232866"/>
    <lineage>
        <taxon>Bacteria</taxon>
        <taxon>Pseudomonadati</taxon>
        <taxon>Pseudomonadota</taxon>
        <taxon>Betaproteobacteria</taxon>
        <taxon>Burkholderiales</taxon>
        <taxon>Burkholderiaceae</taxon>
        <taxon>Caballeronia</taxon>
    </lineage>
</organism>
<evidence type="ECO:0000313" key="1">
    <source>
        <dbReference type="EMBL" id="SAL29975.1"/>
    </source>
</evidence>
<dbReference type="InterPro" id="IPR002763">
    <property type="entry name" value="DUF72"/>
</dbReference>
<dbReference type="Pfam" id="PF01904">
    <property type="entry name" value="DUF72"/>
    <property type="match status" value="1"/>
</dbReference>
<dbReference type="SUPFAM" id="SSF117396">
    <property type="entry name" value="TM1631-like"/>
    <property type="match status" value="1"/>
</dbReference>
<dbReference type="PANTHER" id="PTHR30348:SF13">
    <property type="entry name" value="UPF0759 PROTEIN YUNF"/>
    <property type="match status" value="1"/>
</dbReference>
<accession>A0A158GCZ7</accession>
<dbReference type="Gene3D" id="3.20.20.410">
    <property type="entry name" value="Protein of unknown function UPF0759"/>
    <property type="match status" value="1"/>
</dbReference>
<reference evidence="1 2" key="1">
    <citation type="submission" date="2016-01" db="EMBL/GenBank/DDBJ databases">
        <authorList>
            <person name="Oliw E.H."/>
        </authorList>
    </citation>
    <scope>NUCLEOTIDE SEQUENCE [LARGE SCALE GENOMIC DNA]</scope>
    <source>
        <strain evidence="1">LMG 27134</strain>
    </source>
</reference>
<dbReference type="EMBL" id="FCOK02000012">
    <property type="protein sequence ID" value="SAL29975.1"/>
    <property type="molecule type" value="Genomic_DNA"/>
</dbReference>
<dbReference type="InterPro" id="IPR036520">
    <property type="entry name" value="UPF0759_sf"/>
</dbReference>
<dbReference type="AlphaFoldDB" id="A0A158GCZ7"/>
<sequence>MTILVGTASWTDPTLIKCKRFYPPGCSSAEARLRYYASVFPLVEVDSSYYGMPNAANSVLWAERTPPGFVFNIKAFRLFTGHQTARDTFPPDIQPNLPQNGKTSLYYKDLPDELQQELWCRYFEAVEPLRAAGKLGAVHFQFAPWVICNPHGIRHVEHCADVMSAMDGYTMAVEFRNQTWFDEKRRDSTLAMERERGLVNVVVDEPQGASNSIPAVWETTNPRLALIRMHGRNQDTWNIKGAVVSSSRFNYEYNNDELDSIASQIIEISKAVELTHVIFNTNYEDQGQRNALKLMGALGVAHSVDS</sequence>